<keyword evidence="12" id="KW-0294">Fucose metabolism</keyword>
<dbReference type="PANTHER" id="PTHR21420">
    <property type="entry name" value="GDP-FUCOSE PROTEIN O-FUCOSYLTRANSFERASE 1"/>
    <property type="match status" value="1"/>
</dbReference>
<evidence type="ECO:0000256" key="3">
    <source>
        <dbReference type="ARBA" id="ARBA00010626"/>
    </source>
</evidence>
<evidence type="ECO:0000256" key="1">
    <source>
        <dbReference type="ARBA" id="ARBA00004240"/>
    </source>
</evidence>
<accession>A0A6P7T6N3</accession>
<dbReference type="CDD" id="cd11302">
    <property type="entry name" value="O-FucT-1"/>
    <property type="match status" value="1"/>
</dbReference>
<dbReference type="PANTHER" id="PTHR21420:SF10">
    <property type="entry name" value="GDP-FUCOSE PROTEIN O-FUCOSYLTRANSFERASE 1"/>
    <property type="match status" value="1"/>
</dbReference>
<evidence type="ECO:0000256" key="6">
    <source>
        <dbReference type="ARBA" id="ARBA00022676"/>
    </source>
</evidence>
<keyword evidence="7" id="KW-0808">Transferase</keyword>
<evidence type="ECO:0000256" key="16">
    <source>
        <dbReference type="ARBA" id="ARBA00048647"/>
    </source>
</evidence>
<evidence type="ECO:0000256" key="8">
    <source>
        <dbReference type="ARBA" id="ARBA00022824"/>
    </source>
</evidence>
<keyword evidence="11" id="KW-0325">Glycoprotein</keyword>
<name>A0A6P7T6N3_9MOLL</name>
<comment type="subcellular location">
    <subcellularLocation>
        <location evidence="1">Endoplasmic reticulum</location>
    </subcellularLocation>
</comment>
<evidence type="ECO:0000256" key="4">
    <source>
        <dbReference type="ARBA" id="ARBA00012196"/>
    </source>
</evidence>
<dbReference type="GO" id="GO:0006004">
    <property type="term" value="P:fucose metabolic process"/>
    <property type="evidence" value="ECO:0007669"/>
    <property type="project" value="UniProtKB-KW"/>
</dbReference>
<comment type="pathway">
    <text evidence="2">Protein modification; protein glycosylation.</text>
</comment>
<keyword evidence="17" id="KW-1185">Reference proteome</keyword>
<dbReference type="InterPro" id="IPR039922">
    <property type="entry name" value="POFUT1"/>
</dbReference>
<evidence type="ECO:0000256" key="10">
    <source>
        <dbReference type="ARBA" id="ARBA00023157"/>
    </source>
</evidence>
<dbReference type="KEGG" id="osn:115219796"/>
<evidence type="ECO:0000256" key="15">
    <source>
        <dbReference type="ARBA" id="ARBA00047273"/>
    </source>
</evidence>
<evidence type="ECO:0000313" key="17">
    <source>
        <dbReference type="Proteomes" id="UP000515154"/>
    </source>
</evidence>
<dbReference type="RefSeq" id="XP_029645927.1">
    <property type="nucleotide sequence ID" value="XM_029790067.2"/>
</dbReference>
<organism evidence="17 18">
    <name type="scientific">Octopus sinensis</name>
    <name type="common">East Asian common octopus</name>
    <dbReference type="NCBI Taxonomy" id="2607531"/>
    <lineage>
        <taxon>Eukaryota</taxon>
        <taxon>Metazoa</taxon>
        <taxon>Spiralia</taxon>
        <taxon>Lophotrochozoa</taxon>
        <taxon>Mollusca</taxon>
        <taxon>Cephalopoda</taxon>
        <taxon>Coleoidea</taxon>
        <taxon>Octopodiformes</taxon>
        <taxon>Octopoda</taxon>
        <taxon>Incirrata</taxon>
        <taxon>Octopodidae</taxon>
        <taxon>Octopus</taxon>
    </lineage>
</organism>
<sequence length="379" mass="43580">MGFYNILNVVTIVLLIIVGQCRSLEVDQSGYIVYCPCMGRFGNQAEQFLGSLAFAKRLNRTMVIPPWVEYKASVIGSECVAFNKYFQVEPLKQYHRVITMEQFMKELAPEVWPPNKRIVFCYQARHSSKNSCNAKDGNPFGPFWDHFNVDFVQSEFHKPLTFDVSNHFERDRWLNRFPASKYPVLAFVGSPAPFPAREDTLHLHDYIKWSTDLEKAADNFILETIPEKPFLGIHLRNGVDWKSACAHTSESRQMFASAQCIGYSQEYGSISHEMCFPSDSTVINQVKKAVKKYKAKTVFIATDNRDLIKEMSKVMKQIKFVRSTLDNPLLDLAILTKADHYIGNCISTFSAFGKRYRDSLKKSSSFWAFEKKTTINEEL</sequence>
<evidence type="ECO:0000256" key="13">
    <source>
        <dbReference type="ARBA" id="ARBA00023277"/>
    </source>
</evidence>
<evidence type="ECO:0000256" key="12">
    <source>
        <dbReference type="ARBA" id="ARBA00023253"/>
    </source>
</evidence>
<keyword evidence="9" id="KW-0914">Notch signaling pathway</keyword>
<comment type="catalytic activity">
    <reaction evidence="16">
        <text>L-seryl-[protein] + GDP-beta-L-fucose = 3-O-(alpha-L-fucosyl)-L-seryl-[protein] + GDP + H(+)</text>
        <dbReference type="Rhea" id="RHEA:63644"/>
        <dbReference type="Rhea" id="RHEA-COMP:9863"/>
        <dbReference type="Rhea" id="RHEA-COMP:17914"/>
        <dbReference type="ChEBI" id="CHEBI:15378"/>
        <dbReference type="ChEBI" id="CHEBI:29999"/>
        <dbReference type="ChEBI" id="CHEBI:57273"/>
        <dbReference type="ChEBI" id="CHEBI:58189"/>
        <dbReference type="ChEBI" id="CHEBI:189632"/>
        <dbReference type="EC" id="2.4.1.221"/>
    </reaction>
    <physiologicalReaction direction="left-to-right" evidence="16">
        <dbReference type="Rhea" id="RHEA:63645"/>
    </physiologicalReaction>
</comment>
<evidence type="ECO:0000256" key="11">
    <source>
        <dbReference type="ARBA" id="ARBA00023180"/>
    </source>
</evidence>
<dbReference type="Pfam" id="PF10250">
    <property type="entry name" value="O-FucT"/>
    <property type="match status" value="1"/>
</dbReference>
<keyword evidence="8" id="KW-0256">Endoplasmic reticulum</keyword>
<evidence type="ECO:0000256" key="14">
    <source>
        <dbReference type="ARBA" id="ARBA00033080"/>
    </source>
</evidence>
<dbReference type="Gene3D" id="3.40.50.11350">
    <property type="match status" value="1"/>
</dbReference>
<dbReference type="EC" id="2.4.1.221" evidence="4"/>
<reference evidence="18" key="1">
    <citation type="submission" date="2025-08" db="UniProtKB">
        <authorList>
            <consortium name="RefSeq"/>
        </authorList>
    </citation>
    <scope>IDENTIFICATION</scope>
</reference>
<evidence type="ECO:0000256" key="5">
    <source>
        <dbReference type="ARBA" id="ARBA00021745"/>
    </source>
</evidence>
<dbReference type="Gene3D" id="3.40.50.11340">
    <property type="match status" value="1"/>
</dbReference>
<gene>
    <name evidence="18" type="primary">LOC115219796</name>
</gene>
<evidence type="ECO:0000256" key="7">
    <source>
        <dbReference type="ARBA" id="ARBA00022679"/>
    </source>
</evidence>
<dbReference type="InterPro" id="IPR019378">
    <property type="entry name" value="GDP-Fuc_O-FucTrfase"/>
</dbReference>
<evidence type="ECO:0000256" key="2">
    <source>
        <dbReference type="ARBA" id="ARBA00004922"/>
    </source>
</evidence>
<evidence type="ECO:0000313" key="18">
    <source>
        <dbReference type="RefSeq" id="XP_029645927.1"/>
    </source>
</evidence>
<dbReference type="Proteomes" id="UP000515154">
    <property type="component" value="Linkage group LG1"/>
</dbReference>
<keyword evidence="13" id="KW-0119">Carbohydrate metabolism</keyword>
<dbReference type="GO" id="GO:0007219">
    <property type="term" value="P:Notch signaling pathway"/>
    <property type="evidence" value="ECO:0007669"/>
    <property type="project" value="UniProtKB-KW"/>
</dbReference>
<comment type="catalytic activity">
    <reaction evidence="15">
        <text>L-threonyl-[protein] + GDP-beta-L-fucose = 3-O-(alpha-L-fucosyl)-L-threonyl-[protein] + GDP + H(+)</text>
        <dbReference type="Rhea" id="RHEA:70491"/>
        <dbReference type="Rhea" id="RHEA-COMP:11060"/>
        <dbReference type="Rhea" id="RHEA-COMP:17915"/>
        <dbReference type="ChEBI" id="CHEBI:15378"/>
        <dbReference type="ChEBI" id="CHEBI:30013"/>
        <dbReference type="ChEBI" id="CHEBI:57273"/>
        <dbReference type="ChEBI" id="CHEBI:58189"/>
        <dbReference type="ChEBI" id="CHEBI:189631"/>
        <dbReference type="EC" id="2.4.1.221"/>
    </reaction>
    <physiologicalReaction direction="left-to-right" evidence="15">
        <dbReference type="Rhea" id="RHEA:70492"/>
    </physiologicalReaction>
</comment>
<comment type="similarity">
    <text evidence="3">Belongs to the glycosyltransferase 65 family.</text>
</comment>
<keyword evidence="6" id="KW-0328">Glycosyltransferase</keyword>
<keyword evidence="10" id="KW-1015">Disulfide bond</keyword>
<dbReference type="AlphaFoldDB" id="A0A6P7T6N3"/>
<dbReference type="GO" id="GO:0005783">
    <property type="term" value="C:endoplasmic reticulum"/>
    <property type="evidence" value="ECO:0007669"/>
    <property type="project" value="UniProtKB-SubCell"/>
</dbReference>
<proteinExistence type="inferred from homology"/>
<dbReference type="GO" id="GO:0046922">
    <property type="term" value="F:peptide-O-fucosyltransferase activity"/>
    <property type="evidence" value="ECO:0007669"/>
    <property type="project" value="UniProtKB-EC"/>
</dbReference>
<protein>
    <recommendedName>
        <fullName evidence="5">GDP-fucose protein O-fucosyltransferase 1</fullName>
        <ecNumber evidence="4">2.4.1.221</ecNumber>
    </recommendedName>
    <alternativeName>
        <fullName evidence="14">Peptide-O-fucosyltransferase 1</fullName>
    </alternativeName>
</protein>
<evidence type="ECO:0000256" key="9">
    <source>
        <dbReference type="ARBA" id="ARBA00022976"/>
    </source>
</evidence>
<dbReference type="UniPathway" id="UPA00378"/>